<gene>
    <name evidence="2" type="ORF">C5Y93_11150</name>
</gene>
<evidence type="ECO:0008006" key="4">
    <source>
        <dbReference type="Google" id="ProtNLM"/>
    </source>
</evidence>
<keyword evidence="1" id="KW-0732">Signal</keyword>
<accession>A0A2S8GNX8</accession>
<feature type="chain" id="PRO_5015560500" description="Glycosyl hydrolase family 98 putative carbohydrate-binding module domain-containing protein" evidence="1">
    <location>
        <begin position="20"/>
        <end position="984"/>
    </location>
</feature>
<dbReference type="AlphaFoldDB" id="A0A2S8GNX8"/>
<evidence type="ECO:0000313" key="3">
    <source>
        <dbReference type="Proteomes" id="UP000237819"/>
    </source>
</evidence>
<name>A0A2S8GNX8_9BACT</name>
<proteinExistence type="predicted"/>
<evidence type="ECO:0000256" key="1">
    <source>
        <dbReference type="SAM" id="SignalP"/>
    </source>
</evidence>
<protein>
    <recommendedName>
        <fullName evidence="4">Glycosyl hydrolase family 98 putative carbohydrate-binding module domain-containing protein</fullName>
    </recommendedName>
</protein>
<sequence length="984" mass="110892">MILVLFSLAAICLSSPANGDESRRFVAMLEDGRVVEDDVLRNWYSGNALPQLGGQALLRGSNAMRWMMDREQSPAEMPTAYIELFSGDRLPGRTLSYHAEGPHYQADLPEHFSVAPSFPFNRSNSSLRQVVRVRRDFVRKIVWQQIPALIDRYVPATLFLTNGREIAFRAIRFDEGSIHLLAGRERMSFGFHEIAELHLDASPYWDRYLNELAILFPGGKVKPSDIQRLVQWETADGLVATTSVERIDAESNNDNNNSDRWTHGIQPAWSLDTIWIACRSTWMWRSWNFDTIPLFRLPREETREGAMFSRNGFPARINRAVLSGTAQSGEHVNGWNIGVMAPSRIVFPLPPFAKSFQTRLGIDRAAADRGCVKGKVRLSWESSPKFESSFLVGSQETVESGMVRLADIPADGSLILEVDPAHEGRPAGADPFDIRDMTNWIEPMLVLDEDQLREEIEARTPHTILAWKDWTLETELSDITFATTRRKVDYPFESPSWRTTVASQKEPIRVVSRRKIAEDAKFLEIVLAKFEGPEEPNVSVQINGIPVFSYPLQNVNSGDYVHTPPPYLVNVTPFAGQEATIEVTQSIGPEGIGVDWRGLHLVEHPSFLFPVVEDPTPEDVEAMTTLEGEPTQVIVRNELRHLSRPLLEIPPGEWIQIAKFDRPIEIRERPWPGQFRQIRMSVAKPGNDGHVLIRFLHDDEDQSPAIYSMGTRDAGKGIIEIDPRKFDARKPIAENWVTQTQDLYSNFKGLDITGIAIKSVGESSCLVDHVHFAATAWDFNRQLSIVPDHSNWDNWEERSEKLLPGLIKATLVVQRPGKPPRPAILFDQRDGYLAMLGDHDWQPGTAVEVIRHDGKKFPAKLRGMDAESKLAVVQIEAIEQDGQWQQYNLSGRKEFDWKYSHLVFQPAKTAGSLAWDICRPLTCDGGTEILTKPLRMPGEVGAIAVDRDHQISGFVSQMTPNGQPVLTIAQPPEGSWEALKNQGK</sequence>
<dbReference type="EMBL" id="PUHZ01000011">
    <property type="protein sequence ID" value="PQO46122.1"/>
    <property type="molecule type" value="Genomic_DNA"/>
</dbReference>
<organism evidence="2 3">
    <name type="scientific">Blastopirellula marina</name>
    <dbReference type="NCBI Taxonomy" id="124"/>
    <lineage>
        <taxon>Bacteria</taxon>
        <taxon>Pseudomonadati</taxon>
        <taxon>Planctomycetota</taxon>
        <taxon>Planctomycetia</taxon>
        <taxon>Pirellulales</taxon>
        <taxon>Pirellulaceae</taxon>
        <taxon>Blastopirellula</taxon>
    </lineage>
</organism>
<dbReference type="Proteomes" id="UP000237819">
    <property type="component" value="Unassembled WGS sequence"/>
</dbReference>
<comment type="caution">
    <text evidence="2">The sequence shown here is derived from an EMBL/GenBank/DDBJ whole genome shotgun (WGS) entry which is preliminary data.</text>
</comment>
<dbReference type="InterPro" id="IPR008979">
    <property type="entry name" value="Galactose-bd-like_sf"/>
</dbReference>
<evidence type="ECO:0000313" key="2">
    <source>
        <dbReference type="EMBL" id="PQO46122.1"/>
    </source>
</evidence>
<reference evidence="2 3" key="1">
    <citation type="submission" date="2018-02" db="EMBL/GenBank/DDBJ databases">
        <title>Comparative genomes isolates from brazilian mangrove.</title>
        <authorList>
            <person name="Araujo J.E."/>
            <person name="Taketani R.G."/>
            <person name="Silva M.C.P."/>
            <person name="Loureco M.V."/>
            <person name="Andreote F.D."/>
        </authorList>
    </citation>
    <scope>NUCLEOTIDE SEQUENCE [LARGE SCALE GENOMIC DNA]</scope>
    <source>
        <strain evidence="2 3">Nap-Phe MGV</strain>
    </source>
</reference>
<feature type="signal peptide" evidence="1">
    <location>
        <begin position="1"/>
        <end position="19"/>
    </location>
</feature>
<dbReference type="SUPFAM" id="SSF49785">
    <property type="entry name" value="Galactose-binding domain-like"/>
    <property type="match status" value="1"/>
</dbReference>